<feature type="region of interest" description="Disordered" evidence="1">
    <location>
        <begin position="130"/>
        <end position="187"/>
    </location>
</feature>
<dbReference type="Gene3D" id="3.10.20.90">
    <property type="entry name" value="Phosphatidylinositol 3-kinase Catalytic Subunit, Chain A, domain 1"/>
    <property type="match status" value="1"/>
</dbReference>
<dbReference type="InterPro" id="IPR000341">
    <property type="entry name" value="PI3K_Ras-bd_dom"/>
</dbReference>
<protein>
    <recommendedName>
        <fullName evidence="2">PI3K-RBD domain-containing protein</fullName>
    </recommendedName>
</protein>
<dbReference type="Proteomes" id="UP000016665">
    <property type="component" value="Chromosome 26"/>
</dbReference>
<evidence type="ECO:0000313" key="3">
    <source>
        <dbReference type="Ensembl" id="ENSFALP00000016570.1"/>
    </source>
</evidence>
<dbReference type="SUPFAM" id="SSF54236">
    <property type="entry name" value="Ubiquitin-like"/>
    <property type="match status" value="1"/>
</dbReference>
<feature type="compositionally biased region" description="Pro residues" evidence="1">
    <location>
        <begin position="150"/>
        <end position="159"/>
    </location>
</feature>
<evidence type="ECO:0000256" key="1">
    <source>
        <dbReference type="SAM" id="MobiDB-lite"/>
    </source>
</evidence>
<reference evidence="3" key="2">
    <citation type="submission" date="2025-08" db="UniProtKB">
        <authorList>
            <consortium name="Ensembl"/>
        </authorList>
    </citation>
    <scope>IDENTIFICATION</scope>
</reference>
<organism evidence="3 4">
    <name type="scientific">Ficedula albicollis</name>
    <name type="common">Collared flycatcher</name>
    <name type="synonym">Muscicapa albicollis</name>
    <dbReference type="NCBI Taxonomy" id="59894"/>
    <lineage>
        <taxon>Eukaryota</taxon>
        <taxon>Metazoa</taxon>
        <taxon>Chordata</taxon>
        <taxon>Craniata</taxon>
        <taxon>Vertebrata</taxon>
        <taxon>Euteleostomi</taxon>
        <taxon>Archelosauria</taxon>
        <taxon>Archosauria</taxon>
        <taxon>Dinosauria</taxon>
        <taxon>Saurischia</taxon>
        <taxon>Theropoda</taxon>
        <taxon>Coelurosauria</taxon>
        <taxon>Aves</taxon>
        <taxon>Neognathae</taxon>
        <taxon>Neoaves</taxon>
        <taxon>Telluraves</taxon>
        <taxon>Australaves</taxon>
        <taxon>Passeriformes</taxon>
        <taxon>Muscicapidae</taxon>
        <taxon>Ficedula</taxon>
    </lineage>
</organism>
<dbReference type="PROSITE" id="PS51546">
    <property type="entry name" value="PI3K_RBD"/>
    <property type="match status" value="1"/>
</dbReference>
<evidence type="ECO:0000259" key="2">
    <source>
        <dbReference type="PROSITE" id="PS51546"/>
    </source>
</evidence>
<accession>A0A803V1G4</accession>
<dbReference type="SMART" id="SM00144">
    <property type="entry name" value="PI3K_rbd"/>
    <property type="match status" value="1"/>
</dbReference>
<dbReference type="InterPro" id="IPR029071">
    <property type="entry name" value="Ubiquitin-like_domsf"/>
</dbReference>
<sequence>MSGPRGPGEQWPALESVGLSRKELALAEALQMEYDALSRLRQDKEESRARKEQLQERPLISWDDPVDRNGCAGIKAARGLSGSDPALCHNGPAVPEGPQVPPGPSRERQWRKGPLSGDYLFILEGSQRDFLGEPLNGSQPHNGGGSPKKLSPPPLPPRHPLWGCPEGGQRSGKASPLSPKGQGQPRDINMFSVAQDKLLGRRISQEDPYGVDAITCLNLKSTYESEALLENSRGWKEGRSILEKESSGKPVARSKTMPPQVPPRACGARAGNRKNLAGNRNRRISVEPVAPRPHSLANGYELFEVSEERDEEVAAFCHMLDVLRSSSGTEDYPGTGLVWNAVSRSPEQLGQGVSLKVTVVGESLREPLTFTCDCSSTVDLLIYQALCYTHDELGAVDVDDFLLKICGLEEFLQNKHALGSHEHIQHCRKFDTDIRLQLLRRQGVRRELARTVGEGQGWGHLLAWGTPPGLGDTSLGLGTPPGLGDTSWAGGHLPGLGDTSRAGGHLLGLGTPPWARGHLPGTHPWGHSHLPGVRVTSLGHLPGLGDTSLGWGTPPWGHCPLPGTHPGLGDTSWAGGHLLGLGSPPWAGGHLLGLGSPPWAGEHLLSLGSPPWDTSLGSVLPPWGQCQLPGTLKSQCHLPGTLGVSVTSLGSVSPPWDTGGTVSPPWGQCHLPGTLGVSVTSLGSVSPPWDTGGQCLILCVSPGQR</sequence>
<feature type="region of interest" description="Disordered" evidence="1">
    <location>
        <begin position="40"/>
        <end position="112"/>
    </location>
</feature>
<name>A0A803V1G4_FICAL</name>
<feature type="region of interest" description="Disordered" evidence="1">
    <location>
        <begin position="242"/>
        <end position="274"/>
    </location>
</feature>
<reference evidence="3 4" key="1">
    <citation type="journal article" date="2012" name="Nature">
        <title>The genomic landscape of species divergence in Ficedula flycatchers.</title>
        <authorList>
            <person name="Ellegren H."/>
            <person name="Smeds L."/>
            <person name="Burri R."/>
            <person name="Olason P.I."/>
            <person name="Backstrom N."/>
            <person name="Kawakami T."/>
            <person name="Kunstner A."/>
            <person name="Makinen H."/>
            <person name="Nadachowska-Brzyska K."/>
            <person name="Qvarnstrom A."/>
            <person name="Uebbing S."/>
            <person name="Wolf J.B."/>
        </authorList>
    </citation>
    <scope>NUCLEOTIDE SEQUENCE [LARGE SCALE GENOMIC DNA]</scope>
</reference>
<dbReference type="Ensembl" id="ENSFALT00000037277.1">
    <property type="protein sequence ID" value="ENSFALP00000016570.1"/>
    <property type="gene ID" value="ENSFALG00000028564.1"/>
</dbReference>
<proteinExistence type="predicted"/>
<evidence type="ECO:0000313" key="4">
    <source>
        <dbReference type="Proteomes" id="UP000016665"/>
    </source>
</evidence>
<dbReference type="Pfam" id="PF00794">
    <property type="entry name" value="PI3K_rbd"/>
    <property type="match status" value="1"/>
</dbReference>
<dbReference type="AlphaFoldDB" id="A0A803V1G4"/>
<dbReference type="FunFam" id="3.10.20.90:FF:000105">
    <property type="entry name" value="phosphatidylinositol 4-phosphate 3-kinase C2 domain-containing subunit beta"/>
    <property type="match status" value="1"/>
</dbReference>
<feature type="compositionally biased region" description="Basic and acidic residues" evidence="1">
    <location>
        <begin position="40"/>
        <end position="55"/>
    </location>
</feature>
<feature type="domain" description="PI3K-RBD" evidence="2">
    <location>
        <begin position="352"/>
        <end position="440"/>
    </location>
</feature>
<reference evidence="3" key="3">
    <citation type="submission" date="2025-09" db="UniProtKB">
        <authorList>
            <consortium name="Ensembl"/>
        </authorList>
    </citation>
    <scope>IDENTIFICATION</scope>
</reference>
<dbReference type="GeneTree" id="ENSGT00940000158263"/>
<keyword evidence="4" id="KW-1185">Reference proteome</keyword>